<name>W0DWD0_9GAMM</name>
<gene>
    <name evidence="1" type="ORF">THIAE_05370</name>
</gene>
<dbReference type="eggNOG" id="COG2187">
    <property type="taxonomic scope" value="Bacteria"/>
</dbReference>
<evidence type="ECO:0000313" key="2">
    <source>
        <dbReference type="Proteomes" id="UP000005380"/>
    </source>
</evidence>
<evidence type="ECO:0000313" key="1">
    <source>
        <dbReference type="EMBL" id="AHF01299.1"/>
    </source>
</evidence>
<dbReference type="STRING" id="717772.THIAE_05370"/>
<protein>
    <recommendedName>
        <fullName evidence="3">Aminoglycoside phosphotransferase domain-containing protein</fullName>
    </recommendedName>
</protein>
<dbReference type="SUPFAM" id="SSF52540">
    <property type="entry name" value="P-loop containing nucleoside triphosphate hydrolases"/>
    <property type="match status" value="1"/>
</dbReference>
<dbReference type="InterPro" id="IPR011009">
    <property type="entry name" value="Kinase-like_dom_sf"/>
</dbReference>
<dbReference type="RefSeq" id="WP_006460365.1">
    <property type="nucleotide sequence ID" value="NZ_CP007030.1"/>
</dbReference>
<dbReference type="PANTHER" id="PTHR43883">
    <property type="entry name" value="SLR0207 PROTEIN"/>
    <property type="match status" value="1"/>
</dbReference>
<dbReference type="InterPro" id="IPR052732">
    <property type="entry name" value="Cell-binding_unc_protein"/>
</dbReference>
<evidence type="ECO:0008006" key="3">
    <source>
        <dbReference type="Google" id="ProtNLM"/>
    </source>
</evidence>
<dbReference type="KEGG" id="tao:THIAE_05370"/>
<dbReference type="OrthoDB" id="9810277at2"/>
<proteinExistence type="predicted"/>
<reference evidence="1 2" key="1">
    <citation type="submission" date="2013-12" db="EMBL/GenBank/DDBJ databases">
        <authorList>
            <consortium name="DOE Joint Genome Institute"/>
            <person name="Kappler U."/>
            <person name="Huntemann M."/>
            <person name="Han J."/>
            <person name="Chen A."/>
            <person name="Kyrpides N."/>
            <person name="Mavromatis K."/>
            <person name="Markowitz V."/>
            <person name="Palaniappan K."/>
            <person name="Ivanova N."/>
            <person name="Schaumberg A."/>
            <person name="Pati A."/>
            <person name="Liolios K."/>
            <person name="Nordberg H.P."/>
            <person name="Cantor M.N."/>
            <person name="Hua S.X."/>
            <person name="Woyke T."/>
        </authorList>
    </citation>
    <scope>NUCLEOTIDE SEQUENCE [LARGE SCALE GENOMIC DNA]</scope>
    <source>
        <strain evidence="2">AL2</strain>
    </source>
</reference>
<dbReference type="Proteomes" id="UP000005380">
    <property type="component" value="Chromosome"/>
</dbReference>
<dbReference type="HOGENOM" id="CLU_026771_1_1_6"/>
<accession>W0DWD0</accession>
<dbReference type="AlphaFoldDB" id="W0DWD0"/>
<dbReference type="eggNOG" id="COG0645">
    <property type="taxonomic scope" value="Bacteria"/>
</dbReference>
<dbReference type="SUPFAM" id="SSF56112">
    <property type="entry name" value="Protein kinase-like (PK-like)"/>
    <property type="match status" value="1"/>
</dbReference>
<dbReference type="PANTHER" id="PTHR43883:SF1">
    <property type="entry name" value="GLUCONOKINASE"/>
    <property type="match status" value="1"/>
</dbReference>
<dbReference type="Pfam" id="PF13671">
    <property type="entry name" value="AAA_33"/>
    <property type="match status" value="1"/>
</dbReference>
<dbReference type="Gene3D" id="3.40.50.300">
    <property type="entry name" value="P-loop containing nucleotide triphosphate hydrolases"/>
    <property type="match status" value="1"/>
</dbReference>
<sequence length="549" mass="62434">MNPASLQAALINWLQVADHYPHPVQQLQLVQTHISCVFLTGDYAYKLKKAVRFEFLDFSELAQRQHFCQLEIELNRRTAADLYLDVINVYHHSETDEFSLSPQCAEQPNWQVVDYLVKMRQFDPNQLLSRLIHRESLNIEGVTELAQRIADFHLQAEIINPPAFWGSAECVLQPMVANFPSLQSLFERLIVQQKLDQSALTRLQFLAQHTQAQHTLLAPLLSQRQQLGFVRACHGDLHLDNITYYQGKLVLFDGIEFNEQFRLIDVMSDLAFLLTDLDANHCELTGQQLLNRYLIESGDYAGLGIINFYQTYRAMVRAKISGLRYEQMDSASAEAEQVLAQTFNYLTLAESYAFPAQQAPKLLIMQGISGSGKSFLANELANLTGAIWINSDRERKRWFGIAATERVTGQAQRQLYSSDANQATYQRLYEACAAALQAGRDVIVDATFLAKASRQRFYSLAARHQADCATFSLIPNPTLAKERIVERLIKQQDPSDATIAVMQRQIAHFEAPDSDEPAFVFSKTEPMRSATWSQLLAWFSREPRASLLE</sequence>
<dbReference type="InParanoid" id="W0DWD0"/>
<dbReference type="InterPro" id="IPR027417">
    <property type="entry name" value="P-loop_NTPase"/>
</dbReference>
<organism evidence="1 2">
    <name type="scientific">Thiomicrospira aerophila AL3</name>
    <dbReference type="NCBI Taxonomy" id="717772"/>
    <lineage>
        <taxon>Bacteria</taxon>
        <taxon>Pseudomonadati</taxon>
        <taxon>Pseudomonadota</taxon>
        <taxon>Gammaproteobacteria</taxon>
        <taxon>Thiotrichales</taxon>
        <taxon>Piscirickettsiaceae</taxon>
        <taxon>Thiomicrospira</taxon>
    </lineage>
</organism>
<keyword evidence="2" id="KW-1185">Reference proteome</keyword>
<dbReference type="EMBL" id="CP007030">
    <property type="protein sequence ID" value="AHF01299.1"/>
    <property type="molecule type" value="Genomic_DNA"/>
</dbReference>